<keyword evidence="3" id="KW-1185">Reference proteome</keyword>
<comment type="caution">
    <text evidence="2">The sequence shown here is derived from an EMBL/GenBank/DDBJ whole genome shotgun (WGS) entry which is preliminary data.</text>
</comment>
<accession>A0ABT9J8P4</accession>
<name>A0ABT9J8P4_9RHOB</name>
<evidence type="ECO:0000256" key="1">
    <source>
        <dbReference type="SAM" id="MobiDB-lite"/>
    </source>
</evidence>
<gene>
    <name evidence="2" type="ORF">Q5Y72_02685</name>
</gene>
<proteinExistence type="predicted"/>
<evidence type="ECO:0000313" key="3">
    <source>
        <dbReference type="Proteomes" id="UP001224997"/>
    </source>
</evidence>
<feature type="compositionally biased region" description="Basic and acidic residues" evidence="1">
    <location>
        <begin position="1"/>
        <end position="12"/>
    </location>
</feature>
<dbReference type="Proteomes" id="UP001224997">
    <property type="component" value="Unassembled WGS sequence"/>
</dbReference>
<protein>
    <submittedName>
        <fullName evidence="2">Uncharacterized protein</fullName>
    </submittedName>
</protein>
<organism evidence="2 3">
    <name type="scientific">Paracoccus spongiarum</name>
    <dbReference type="NCBI Taxonomy" id="3064387"/>
    <lineage>
        <taxon>Bacteria</taxon>
        <taxon>Pseudomonadati</taxon>
        <taxon>Pseudomonadota</taxon>
        <taxon>Alphaproteobacteria</taxon>
        <taxon>Rhodobacterales</taxon>
        <taxon>Paracoccaceae</taxon>
        <taxon>Paracoccus</taxon>
    </lineage>
</organism>
<dbReference type="RefSeq" id="WP_305961876.1">
    <property type="nucleotide sequence ID" value="NZ_JAVAMQ010000002.1"/>
</dbReference>
<evidence type="ECO:0000313" key="2">
    <source>
        <dbReference type="EMBL" id="MDP5306000.1"/>
    </source>
</evidence>
<dbReference type="EMBL" id="JAVAMQ010000002">
    <property type="protein sequence ID" value="MDP5306000.1"/>
    <property type="molecule type" value="Genomic_DNA"/>
</dbReference>
<feature type="region of interest" description="Disordered" evidence="1">
    <location>
        <begin position="1"/>
        <end position="51"/>
    </location>
</feature>
<reference evidence="2 3" key="1">
    <citation type="submission" date="2023-08" db="EMBL/GenBank/DDBJ databases">
        <authorList>
            <person name="Park J.-S."/>
        </authorList>
    </citation>
    <scope>NUCLEOTIDE SEQUENCE [LARGE SCALE GENOMIC DNA]</scope>
    <source>
        <strain evidence="2 3">2205BS29-5</strain>
    </source>
</reference>
<sequence length="51" mass="5615">MAEIVGNRDRLPDQTYHSRARRQSVRDCPCPAKMPDNAKNAADPRFGGSSA</sequence>